<dbReference type="AlphaFoldDB" id="A0A8X6J822"/>
<evidence type="ECO:0000256" key="1">
    <source>
        <dbReference type="SAM" id="Phobius"/>
    </source>
</evidence>
<proteinExistence type="predicted"/>
<feature type="domain" description="Apple" evidence="2">
    <location>
        <begin position="518"/>
        <end position="602"/>
    </location>
</feature>
<feature type="transmembrane region" description="Helical" evidence="1">
    <location>
        <begin position="716"/>
        <end position="741"/>
    </location>
</feature>
<dbReference type="PANTHER" id="PTHR36902">
    <property type="entry name" value="ENRICHED IN SURFACE-LABELED PROTEOME PROTEIN 9"/>
    <property type="match status" value="1"/>
</dbReference>
<dbReference type="EMBL" id="BMAO01007199">
    <property type="protein sequence ID" value="GFR14318.1"/>
    <property type="molecule type" value="Genomic_DNA"/>
</dbReference>
<dbReference type="SMART" id="SM00473">
    <property type="entry name" value="PAN_AP"/>
    <property type="match status" value="3"/>
</dbReference>
<dbReference type="PROSITE" id="PS50948">
    <property type="entry name" value="PAN"/>
    <property type="match status" value="1"/>
</dbReference>
<dbReference type="InterPro" id="IPR003609">
    <property type="entry name" value="Pan_app"/>
</dbReference>
<evidence type="ECO:0000313" key="4">
    <source>
        <dbReference type="Proteomes" id="UP000887116"/>
    </source>
</evidence>
<keyword evidence="1" id="KW-1133">Transmembrane helix</keyword>
<dbReference type="PANTHER" id="PTHR36902:SF1">
    <property type="entry name" value="ENRICHED IN SURFACE-LABELED PROTEOME PROTEIN 9"/>
    <property type="match status" value="1"/>
</dbReference>
<keyword evidence="4" id="KW-1185">Reference proteome</keyword>
<protein>
    <recommendedName>
        <fullName evidence="2">Apple domain-containing protein</fullName>
    </recommendedName>
</protein>
<dbReference type="InterPro" id="IPR058831">
    <property type="entry name" value="LolA-like_dom_2nd"/>
</dbReference>
<reference evidence="3" key="1">
    <citation type="submission" date="2020-07" db="EMBL/GenBank/DDBJ databases">
        <title>Multicomponent nature underlies the extraordinary mechanical properties of spider dragline silk.</title>
        <authorList>
            <person name="Kono N."/>
            <person name="Nakamura H."/>
            <person name="Mori M."/>
            <person name="Yoshida Y."/>
            <person name="Ohtoshi R."/>
            <person name="Malay A.D."/>
            <person name="Moran D.A.P."/>
            <person name="Tomita M."/>
            <person name="Numata K."/>
            <person name="Arakawa K."/>
        </authorList>
    </citation>
    <scope>NUCLEOTIDE SEQUENCE</scope>
</reference>
<accession>A0A8X6J822</accession>
<evidence type="ECO:0000313" key="3">
    <source>
        <dbReference type="EMBL" id="GFR14318.1"/>
    </source>
</evidence>
<dbReference type="Proteomes" id="UP000887116">
    <property type="component" value="Unassembled WGS sequence"/>
</dbReference>
<dbReference type="Gene3D" id="3.50.4.10">
    <property type="entry name" value="Hepatocyte Growth Factor"/>
    <property type="match status" value="4"/>
</dbReference>
<keyword evidence="1" id="KW-0812">Transmembrane</keyword>
<dbReference type="SUPFAM" id="SSF57414">
    <property type="entry name" value="Hairpin loop containing domain-like"/>
    <property type="match status" value="2"/>
</dbReference>
<sequence>MPPIGIGCPLRKSYRTIPDIPPKFSYSAEVYDILKAEESEIADVEFQKVWYDSNHSIARLDKFTRLRYTSELYDFNTGVTYSNIDDETCTIQPLRNSFFEGYDGKLMGHLKEPGEVLNLDGKFYYMGKRLIRGIWADSYESIQTDVAFMKKDLAKLVVTVFFSPDYYEVAVDGETETRIPIYYIITGWDTPTHIAINLQYNIHAFDDYIWPAMYETFQLERCFPTMETKSYFLLLLNTDAELAGKMEAVDDIVKQALRLKIREIAKVSDMRIPLLSIDYKSTGVFVTALMLERPPALAQFTLEYEGEVRTPDPDVRVIPAADSKEQCAYACVDERKFTCTGFYFCKQACFIKSQDILEPADKDTKYTELGVCQTWLRAESQSTNKEPYLVNALEWLEKAVLNDSFKIPIALDERTNVVVPVNDIVIGDGPYTGDNNQEKPYTTVINFAKLKSDDETTEDKSYVDNINDCYKECKNSESMSCASFSYCGDSDNKQCKISSVLVVDRQHNPKDTEDDKNCHVYSMKYLDFFNPYPGRVVLISGDDVYPKITAVEDCAKLCREEKKFNCRGFEYCRTAKTCVLHSKHVLDLKDGEFTITDQKSTCTHYAAKFTADYYDMGYTLIDDNSDSRTEITLEDCARTCSEELKLNCKSFNYCPASGPYMTDSTCSLSTKILTDAKITTTTKDKCKHYEKKTTVDDWARKTTKPLLTSGYTSKGFTGLVIGMLALGLVLGAMGFVLYSYLRSRSSGEGMTVRFMKSDI</sequence>
<dbReference type="Pfam" id="PF25898">
    <property type="entry name" value="LolA_2nd_metazoa"/>
    <property type="match status" value="1"/>
</dbReference>
<dbReference type="CDD" id="cd01099">
    <property type="entry name" value="PAN_AP_HGF"/>
    <property type="match status" value="1"/>
</dbReference>
<gene>
    <name evidence="3" type="primary">X975_08079</name>
    <name evidence="3" type="ORF">TNCT_422981</name>
</gene>
<comment type="caution">
    <text evidence="3">The sequence shown here is derived from an EMBL/GenBank/DDBJ whole genome shotgun (WGS) entry which is preliminary data.</text>
</comment>
<evidence type="ECO:0000259" key="2">
    <source>
        <dbReference type="PROSITE" id="PS50948"/>
    </source>
</evidence>
<dbReference type="OrthoDB" id="6413948at2759"/>
<dbReference type="Pfam" id="PF00024">
    <property type="entry name" value="PAN_1"/>
    <property type="match status" value="2"/>
</dbReference>
<keyword evidence="1" id="KW-0472">Membrane</keyword>
<name>A0A8X6J822_TRICU</name>
<organism evidence="3 4">
    <name type="scientific">Trichonephila clavata</name>
    <name type="common">Joro spider</name>
    <name type="synonym">Nephila clavata</name>
    <dbReference type="NCBI Taxonomy" id="2740835"/>
    <lineage>
        <taxon>Eukaryota</taxon>
        <taxon>Metazoa</taxon>
        <taxon>Ecdysozoa</taxon>
        <taxon>Arthropoda</taxon>
        <taxon>Chelicerata</taxon>
        <taxon>Arachnida</taxon>
        <taxon>Araneae</taxon>
        <taxon>Araneomorphae</taxon>
        <taxon>Entelegynae</taxon>
        <taxon>Araneoidea</taxon>
        <taxon>Nephilidae</taxon>
        <taxon>Trichonephila</taxon>
    </lineage>
</organism>